<reference evidence="8" key="1">
    <citation type="submission" date="2009-10" db="EMBL/GenBank/DDBJ databases">
        <title>Complete sequence of Bacillus selenitireducens MLS10.</title>
        <authorList>
            <consortium name="US DOE Joint Genome Institute"/>
            <person name="Lucas S."/>
            <person name="Copeland A."/>
            <person name="Lapidus A."/>
            <person name="Glavina del Rio T."/>
            <person name="Dalin E."/>
            <person name="Tice H."/>
            <person name="Bruce D."/>
            <person name="Goodwin L."/>
            <person name="Pitluck S."/>
            <person name="Sims D."/>
            <person name="Brettin T."/>
            <person name="Detter J.C."/>
            <person name="Han C."/>
            <person name="Larimer F."/>
            <person name="Land M."/>
            <person name="Hauser L."/>
            <person name="Kyrpides N."/>
            <person name="Ovchinnikova G."/>
            <person name="Stolz J."/>
        </authorList>
    </citation>
    <scope>NUCLEOTIDE SEQUENCE [LARGE SCALE GENOMIC DNA]</scope>
    <source>
        <strain evidence="8">MLS10</strain>
    </source>
</reference>
<keyword evidence="5 6" id="KW-0472">Membrane</keyword>
<dbReference type="GO" id="GO:0020037">
    <property type="term" value="F:heme binding"/>
    <property type="evidence" value="ECO:0007669"/>
    <property type="project" value="TreeGrafter"/>
</dbReference>
<accession>D6XVE6</accession>
<gene>
    <name evidence="8" type="ordered locus">Bsel_2180</name>
</gene>
<feature type="transmembrane region" description="Helical" evidence="6">
    <location>
        <begin position="127"/>
        <end position="148"/>
    </location>
</feature>
<dbReference type="eggNOG" id="COG2864">
    <property type="taxonomic scope" value="Bacteria"/>
</dbReference>
<evidence type="ECO:0000256" key="6">
    <source>
        <dbReference type="SAM" id="Phobius"/>
    </source>
</evidence>
<comment type="subcellular location">
    <subcellularLocation>
        <location evidence="1">Cell membrane</location>
        <topology evidence="1">Multi-pass membrane protein</topology>
    </subcellularLocation>
</comment>
<dbReference type="InterPro" id="IPR011577">
    <property type="entry name" value="Cyt_b561_bac/Ni-Hgenase"/>
</dbReference>
<dbReference type="STRING" id="439292.Bsel_2180"/>
<keyword evidence="2" id="KW-1003">Cell membrane</keyword>
<dbReference type="RefSeq" id="WP_013173106.1">
    <property type="nucleotide sequence ID" value="NC_014219.1"/>
</dbReference>
<evidence type="ECO:0000256" key="3">
    <source>
        <dbReference type="ARBA" id="ARBA00022692"/>
    </source>
</evidence>
<feature type="transmembrane region" description="Helical" evidence="6">
    <location>
        <begin position="168"/>
        <end position="188"/>
    </location>
</feature>
<feature type="domain" description="Cytochrome b561 bacterial/Ni-hydrogenase" evidence="7">
    <location>
        <begin position="11"/>
        <end position="201"/>
    </location>
</feature>
<evidence type="ECO:0000256" key="1">
    <source>
        <dbReference type="ARBA" id="ARBA00004651"/>
    </source>
</evidence>
<dbReference type="AlphaFoldDB" id="D6XVE6"/>
<keyword evidence="3 6" id="KW-0812">Transmembrane</keyword>
<dbReference type="OrthoDB" id="9787143at2"/>
<dbReference type="PANTHER" id="PTHR30485:SF1">
    <property type="entry name" value="CYTOCHROME YDHU-RELATED"/>
    <property type="match status" value="1"/>
</dbReference>
<dbReference type="SUPFAM" id="SSF81342">
    <property type="entry name" value="Transmembrane di-heme cytochromes"/>
    <property type="match status" value="1"/>
</dbReference>
<feature type="transmembrane region" description="Helical" evidence="6">
    <location>
        <begin position="21"/>
        <end position="41"/>
    </location>
</feature>
<dbReference type="Pfam" id="PF01292">
    <property type="entry name" value="Ni_hydr_CYTB"/>
    <property type="match status" value="1"/>
</dbReference>
<evidence type="ECO:0000313" key="9">
    <source>
        <dbReference type="Proteomes" id="UP000000271"/>
    </source>
</evidence>
<dbReference type="GO" id="GO:0009055">
    <property type="term" value="F:electron transfer activity"/>
    <property type="evidence" value="ECO:0007669"/>
    <property type="project" value="InterPro"/>
</dbReference>
<evidence type="ECO:0000313" key="8">
    <source>
        <dbReference type="EMBL" id="ADH99684.1"/>
    </source>
</evidence>
<dbReference type="Gene3D" id="1.20.950.20">
    <property type="entry name" value="Transmembrane di-heme cytochromes, Chain C"/>
    <property type="match status" value="1"/>
</dbReference>
<sequence>MSKQTREKMVRQPKVNRFVHWTAAISIIMLIITGLGQMPLYGRYLGPNPPAMLEWLQSYEITLWVHYIAASVLIFTVIFHAIHHLIRKEFAIIPRKGDVKGSYHLMKAMILKQEEPPSHKYLPEQRLAYALFAVSIILLIVTGAFKVYQNVAGGSLSNSMMVIMTNGHNIGTVLIIFAFIGHMAAFLFKDNRKMMPGMFTGKVDKDYIKHRHSLWYEELQEKKRKKKKKVS</sequence>
<evidence type="ECO:0000256" key="2">
    <source>
        <dbReference type="ARBA" id="ARBA00022475"/>
    </source>
</evidence>
<protein>
    <recommendedName>
        <fullName evidence="7">Cytochrome b561 bacterial/Ni-hydrogenase domain-containing protein</fullName>
    </recommendedName>
</protein>
<dbReference type="Proteomes" id="UP000000271">
    <property type="component" value="Chromosome"/>
</dbReference>
<evidence type="ECO:0000256" key="5">
    <source>
        <dbReference type="ARBA" id="ARBA00023136"/>
    </source>
</evidence>
<proteinExistence type="predicted"/>
<dbReference type="PANTHER" id="PTHR30485">
    <property type="entry name" value="NI/FE-HYDROGENASE 1 B-TYPE CYTOCHROME SUBUNIT"/>
    <property type="match status" value="1"/>
</dbReference>
<feature type="transmembrane region" description="Helical" evidence="6">
    <location>
        <begin position="61"/>
        <end position="86"/>
    </location>
</feature>
<keyword evidence="4 6" id="KW-1133">Transmembrane helix</keyword>
<dbReference type="GO" id="GO:0022904">
    <property type="term" value="P:respiratory electron transport chain"/>
    <property type="evidence" value="ECO:0007669"/>
    <property type="project" value="InterPro"/>
</dbReference>
<organism evidence="8 9">
    <name type="scientific">Bacillus selenitireducens (strain ATCC 700615 / DSM 15326 / MLS10)</name>
    <dbReference type="NCBI Taxonomy" id="439292"/>
    <lineage>
        <taxon>Bacteria</taxon>
        <taxon>Bacillati</taxon>
        <taxon>Bacillota</taxon>
        <taxon>Bacilli</taxon>
        <taxon>Bacillales</taxon>
        <taxon>Bacillaceae</taxon>
        <taxon>Salisediminibacterium</taxon>
    </lineage>
</organism>
<evidence type="ECO:0000259" key="7">
    <source>
        <dbReference type="Pfam" id="PF01292"/>
    </source>
</evidence>
<name>D6XVE6_BACIE</name>
<evidence type="ECO:0000256" key="4">
    <source>
        <dbReference type="ARBA" id="ARBA00022989"/>
    </source>
</evidence>
<keyword evidence="9" id="KW-1185">Reference proteome</keyword>
<dbReference type="GO" id="GO:0005886">
    <property type="term" value="C:plasma membrane"/>
    <property type="evidence" value="ECO:0007669"/>
    <property type="project" value="UniProtKB-SubCell"/>
</dbReference>
<dbReference type="InterPro" id="IPR016174">
    <property type="entry name" value="Di-haem_cyt_TM"/>
</dbReference>
<dbReference type="InterPro" id="IPR051542">
    <property type="entry name" value="Hydrogenase_cytochrome"/>
</dbReference>
<dbReference type="EMBL" id="CP001791">
    <property type="protein sequence ID" value="ADH99684.1"/>
    <property type="molecule type" value="Genomic_DNA"/>
</dbReference>
<dbReference type="KEGG" id="bse:Bsel_2180"/>
<dbReference type="HOGENOM" id="CLU_1123155_0_0_9"/>